<dbReference type="KEGG" id="mng:MNEG_9034"/>
<dbReference type="EC" id="2.1.1.244" evidence="5"/>
<dbReference type="GO" id="GO:0071885">
    <property type="term" value="F:N-terminal protein N-methyltransferase activity"/>
    <property type="evidence" value="ECO:0007669"/>
    <property type="project" value="UniProtKB-EC"/>
</dbReference>
<organism evidence="13 14">
    <name type="scientific">Monoraphidium neglectum</name>
    <dbReference type="NCBI Taxonomy" id="145388"/>
    <lineage>
        <taxon>Eukaryota</taxon>
        <taxon>Viridiplantae</taxon>
        <taxon>Chlorophyta</taxon>
        <taxon>core chlorophytes</taxon>
        <taxon>Chlorophyceae</taxon>
        <taxon>CS clade</taxon>
        <taxon>Sphaeropleales</taxon>
        <taxon>Selenastraceae</taxon>
        <taxon>Monoraphidium</taxon>
    </lineage>
</organism>
<dbReference type="InterPro" id="IPR029063">
    <property type="entry name" value="SAM-dependent_MTases_sf"/>
</dbReference>
<keyword evidence="3" id="KW-0808">Transferase</keyword>
<evidence type="ECO:0000256" key="3">
    <source>
        <dbReference type="ARBA" id="ARBA00022679"/>
    </source>
</evidence>
<reference evidence="13 14" key="1">
    <citation type="journal article" date="2013" name="BMC Genomics">
        <title>Reconstruction of the lipid metabolism for the microalga Monoraphidium neglectum from its genome sequence reveals characteristics suitable for biofuel production.</title>
        <authorList>
            <person name="Bogen C."/>
            <person name="Al-Dilaimi A."/>
            <person name="Albersmeier A."/>
            <person name="Wichmann J."/>
            <person name="Grundmann M."/>
            <person name="Rupp O."/>
            <person name="Lauersen K.J."/>
            <person name="Blifernez-Klassen O."/>
            <person name="Kalinowski J."/>
            <person name="Goesmann A."/>
            <person name="Mussgnug J.H."/>
            <person name="Kruse O."/>
        </authorList>
    </citation>
    <scope>NUCLEOTIDE SEQUENCE [LARGE SCALE GENOMIC DNA]</scope>
    <source>
        <strain evidence="13 14">SAG 48.87</strain>
    </source>
</reference>
<evidence type="ECO:0000256" key="9">
    <source>
        <dbReference type="ARBA" id="ARBA00047885"/>
    </source>
</evidence>
<dbReference type="PIRSF" id="PIRSF016958">
    <property type="entry name" value="DUF858_MeTrfase_lik"/>
    <property type="match status" value="1"/>
</dbReference>
<keyword evidence="4 11" id="KW-0949">S-adenosyl-L-methionine</keyword>
<proteinExistence type="inferred from homology"/>
<dbReference type="AlphaFoldDB" id="A0A0D2MXF2"/>
<comment type="similarity">
    <text evidence="1">Belongs to the methyltransferase superfamily. NTM1 family.</text>
</comment>
<gene>
    <name evidence="13" type="ORF">MNEG_9034</name>
</gene>
<dbReference type="Pfam" id="PF05891">
    <property type="entry name" value="Methyltransf_PK"/>
    <property type="match status" value="2"/>
</dbReference>
<feature type="binding site" evidence="11">
    <location>
        <position position="114"/>
    </location>
    <ligand>
        <name>S-adenosyl-L-methionine</name>
        <dbReference type="ChEBI" id="CHEBI:59789"/>
    </ligand>
</feature>
<evidence type="ECO:0000256" key="2">
    <source>
        <dbReference type="ARBA" id="ARBA00022603"/>
    </source>
</evidence>
<accession>A0A0D2MXF2</accession>
<evidence type="ECO:0000313" key="14">
    <source>
        <dbReference type="Proteomes" id="UP000054498"/>
    </source>
</evidence>
<evidence type="ECO:0000256" key="8">
    <source>
        <dbReference type="ARBA" id="ARBA00047306"/>
    </source>
</evidence>
<comment type="catalytic activity">
    <reaction evidence="10">
        <text>N-terminal L-alanyl-L-prolyl-L-lysyl-[protein] + 3 S-adenosyl-L-methionine = N-terminal N,N,N-trimethyl-L-alanyl-L-prolyl-L-lysyl-[protein] + 3 S-adenosyl-L-homocysteine + 3 H(+)</text>
        <dbReference type="Rhea" id="RHEA:54712"/>
        <dbReference type="Rhea" id="RHEA-COMP:13785"/>
        <dbReference type="Rhea" id="RHEA-COMP:13971"/>
        <dbReference type="ChEBI" id="CHEBI:15378"/>
        <dbReference type="ChEBI" id="CHEBI:57856"/>
        <dbReference type="ChEBI" id="CHEBI:59789"/>
        <dbReference type="ChEBI" id="CHEBI:138057"/>
        <dbReference type="ChEBI" id="CHEBI:138315"/>
        <dbReference type="EC" id="2.1.1.244"/>
    </reaction>
</comment>
<dbReference type="PANTHER" id="PTHR12753">
    <property type="entry name" value="AD-003 - RELATED"/>
    <property type="match status" value="1"/>
</dbReference>
<evidence type="ECO:0000256" key="6">
    <source>
        <dbReference type="ARBA" id="ARBA00039449"/>
    </source>
</evidence>
<sequence length="204" mass="22664">MHPFNLQGAYSRPGELWERAKGQDGTHEGWYKGAVEYWDKQEASYNGVLGGFGHVSSFDIGDSREMLRKVRSRPGQHRDPTSASPPGAHESQVFKTHLKAAAGGKRKLTAVDCGAGVGRVTQELLLHHFHMVDLLEPSQHLLKKAQKSLKLAVAGKNYPEGHATGEFLCKGLQQFEPVAGRYDCIWIQWCLLYLTDREHGPAFG</sequence>
<comment type="catalytic activity">
    <reaction evidence="8">
        <text>N-terminal L-seryl-L-prolyl-L-lysyl-[protein] + 3 S-adenosyl-L-methionine = N-terminal N,N,N-trimethyl-L-seryl-L-prolyl-L-lysyl-[protein] + 3 S-adenosyl-L-homocysteine + 3 H(+)</text>
        <dbReference type="Rhea" id="RHEA:54724"/>
        <dbReference type="Rhea" id="RHEA-COMP:13789"/>
        <dbReference type="Rhea" id="RHEA-COMP:13973"/>
        <dbReference type="ChEBI" id="CHEBI:15378"/>
        <dbReference type="ChEBI" id="CHEBI:57856"/>
        <dbReference type="ChEBI" id="CHEBI:59789"/>
        <dbReference type="ChEBI" id="CHEBI:138061"/>
        <dbReference type="ChEBI" id="CHEBI:138317"/>
        <dbReference type="EC" id="2.1.1.244"/>
    </reaction>
</comment>
<dbReference type="PANTHER" id="PTHR12753:SF0">
    <property type="entry name" value="ALPHA N-TERMINAL PROTEIN METHYLTRANSFERASE 1"/>
    <property type="match status" value="1"/>
</dbReference>
<dbReference type="SUPFAM" id="SSF53335">
    <property type="entry name" value="S-adenosyl-L-methionine-dependent methyltransferases"/>
    <property type="match status" value="1"/>
</dbReference>
<evidence type="ECO:0000256" key="11">
    <source>
        <dbReference type="PIRSR" id="PIRSR016958-1"/>
    </source>
</evidence>
<protein>
    <recommendedName>
        <fullName evidence="6">Alpha N-terminal protein methyltransferase 1</fullName>
        <ecNumber evidence="5">2.1.1.244</ecNumber>
    </recommendedName>
    <alternativeName>
        <fullName evidence="7">X-Pro-Lys N-terminal protein methyltransferase 1</fullName>
    </alternativeName>
</protein>
<feature type="binding site" evidence="11">
    <location>
        <begin position="172"/>
        <end position="173"/>
    </location>
    <ligand>
        <name>S-adenosyl-L-methionine</name>
        <dbReference type="ChEBI" id="CHEBI:59789"/>
    </ligand>
</feature>
<dbReference type="InterPro" id="IPR008576">
    <property type="entry name" value="MeTrfase_NTM1"/>
</dbReference>
<dbReference type="OrthoDB" id="1298661at2759"/>
<name>A0A0D2MXF2_9CHLO</name>
<feature type="binding site" evidence="11">
    <location>
        <position position="119"/>
    </location>
    <ligand>
        <name>S-adenosyl-L-methionine</name>
        <dbReference type="ChEBI" id="CHEBI:59789"/>
    </ligand>
</feature>
<evidence type="ECO:0000256" key="5">
    <source>
        <dbReference type="ARBA" id="ARBA00039112"/>
    </source>
</evidence>
<evidence type="ECO:0000256" key="7">
    <source>
        <dbReference type="ARBA" id="ARBA00043129"/>
    </source>
</evidence>
<evidence type="ECO:0000256" key="4">
    <source>
        <dbReference type="ARBA" id="ARBA00022691"/>
    </source>
</evidence>
<dbReference type="Proteomes" id="UP000054498">
    <property type="component" value="Unassembled WGS sequence"/>
</dbReference>
<feature type="binding site" evidence="11">
    <location>
        <position position="188"/>
    </location>
    <ligand>
        <name>S-adenosyl-L-methionine</name>
        <dbReference type="ChEBI" id="CHEBI:59789"/>
    </ligand>
</feature>
<dbReference type="GO" id="GO:0005737">
    <property type="term" value="C:cytoplasm"/>
    <property type="evidence" value="ECO:0007669"/>
    <property type="project" value="TreeGrafter"/>
</dbReference>
<keyword evidence="2" id="KW-0489">Methyltransferase</keyword>
<evidence type="ECO:0000256" key="12">
    <source>
        <dbReference type="SAM" id="MobiDB-lite"/>
    </source>
</evidence>
<evidence type="ECO:0000256" key="1">
    <source>
        <dbReference type="ARBA" id="ARBA00009059"/>
    </source>
</evidence>
<dbReference type="Gene3D" id="3.40.50.150">
    <property type="entry name" value="Vaccinia Virus protein VP39"/>
    <property type="match status" value="1"/>
</dbReference>
<comment type="catalytic activity">
    <reaction evidence="9">
        <text>N-terminal L-prolyl-L-prolyl-L-lysyl-[protein] + 2 S-adenosyl-L-methionine = N-terminal N,N-dimethyl-L-prolyl-L-prolyl-L-lysyl-[protein] + 2 S-adenosyl-L-homocysteine + 2 H(+)</text>
        <dbReference type="Rhea" id="RHEA:54736"/>
        <dbReference type="Rhea" id="RHEA-COMP:13787"/>
        <dbReference type="Rhea" id="RHEA-COMP:13974"/>
        <dbReference type="ChEBI" id="CHEBI:15378"/>
        <dbReference type="ChEBI" id="CHEBI:57856"/>
        <dbReference type="ChEBI" id="CHEBI:59789"/>
        <dbReference type="ChEBI" id="CHEBI:138059"/>
        <dbReference type="ChEBI" id="CHEBI:138318"/>
        <dbReference type="EC" id="2.1.1.244"/>
    </reaction>
</comment>
<keyword evidence="14" id="KW-1185">Reference proteome</keyword>
<dbReference type="CDD" id="cd02440">
    <property type="entry name" value="AdoMet_MTases"/>
    <property type="match status" value="1"/>
</dbReference>
<dbReference type="GO" id="GO:0032259">
    <property type="term" value="P:methylation"/>
    <property type="evidence" value="ECO:0007669"/>
    <property type="project" value="UniProtKB-KW"/>
</dbReference>
<evidence type="ECO:0000313" key="13">
    <source>
        <dbReference type="EMBL" id="KIY98925.1"/>
    </source>
</evidence>
<dbReference type="GeneID" id="25741909"/>
<dbReference type="RefSeq" id="XP_013897945.1">
    <property type="nucleotide sequence ID" value="XM_014042491.1"/>
</dbReference>
<evidence type="ECO:0000256" key="10">
    <source>
        <dbReference type="ARBA" id="ARBA00048167"/>
    </source>
</evidence>
<dbReference type="EMBL" id="KK102016">
    <property type="protein sequence ID" value="KIY98925.1"/>
    <property type="molecule type" value="Genomic_DNA"/>
</dbReference>
<feature type="region of interest" description="Disordered" evidence="12">
    <location>
        <begin position="69"/>
        <end position="91"/>
    </location>
</feature>